<dbReference type="InterPro" id="IPR013680">
    <property type="entry name" value="VDCC_a2/dsu"/>
</dbReference>
<dbReference type="PANTHER" id="PTHR10166:SF59">
    <property type="entry name" value="VOLTAGE-DEPENDENT CALCIUM CHANNEL SUBUNIT ALPHA-2_DELTA-4"/>
    <property type="match status" value="1"/>
</dbReference>
<feature type="non-terminal residue" evidence="2">
    <location>
        <position position="1"/>
    </location>
</feature>
<dbReference type="OrthoDB" id="10054666at2759"/>
<evidence type="ECO:0000313" key="2">
    <source>
        <dbReference type="EMBL" id="KAG8509109.1"/>
    </source>
</evidence>
<evidence type="ECO:0000259" key="1">
    <source>
        <dbReference type="Pfam" id="PF08473"/>
    </source>
</evidence>
<organism evidence="2 3">
    <name type="scientific">Galemys pyrenaicus</name>
    <name type="common">Iberian desman</name>
    <name type="synonym">Pyrenean desman</name>
    <dbReference type="NCBI Taxonomy" id="202257"/>
    <lineage>
        <taxon>Eukaryota</taxon>
        <taxon>Metazoa</taxon>
        <taxon>Chordata</taxon>
        <taxon>Craniata</taxon>
        <taxon>Vertebrata</taxon>
        <taxon>Euteleostomi</taxon>
        <taxon>Mammalia</taxon>
        <taxon>Eutheria</taxon>
        <taxon>Laurasiatheria</taxon>
        <taxon>Eulipotyphla</taxon>
        <taxon>Talpidae</taxon>
        <taxon>Galemys</taxon>
    </lineage>
</organism>
<keyword evidence="3" id="KW-1185">Reference proteome</keyword>
<dbReference type="Pfam" id="PF08473">
    <property type="entry name" value="VGCC_alpha2"/>
    <property type="match status" value="1"/>
</dbReference>
<comment type="caution">
    <text evidence="2">The sequence shown here is derived from an EMBL/GenBank/DDBJ whole genome shotgun (WGS) entry which is preliminary data.</text>
</comment>
<sequence length="223" mass="25014">VGVQMRLEFLQRTFWAVTQQDLDCFVIDHNGFILISKRPQEMGRFLGEVDGALMTQLLSVRVFSQVTMYDYQAMCKPSSPRHNAAQPLVSPLPALLSATRWLVDELWLLLLEWSAWGSWHAGGGADAPPLLSVPPAHKHKKQDQLQPCDTEYPVFLHQAAIREANGIIECGACRKMFVMQQIPKSNLLLLVTDSICDCSVFPPVLQKATEVKYILAVLQDVRG</sequence>
<dbReference type="Proteomes" id="UP000700334">
    <property type="component" value="Unassembled WGS sequence"/>
</dbReference>
<gene>
    <name evidence="2" type="ORF">J0S82_008052</name>
</gene>
<dbReference type="AlphaFoldDB" id="A0A8J6DHZ7"/>
<dbReference type="EMBL" id="JAGFMF010011958">
    <property type="protein sequence ID" value="KAG8509109.1"/>
    <property type="molecule type" value="Genomic_DNA"/>
</dbReference>
<feature type="domain" description="Voltage-dependent calcium channel alpha-2/delta subunit conserved region" evidence="1">
    <location>
        <begin position="18"/>
        <end position="207"/>
    </location>
</feature>
<dbReference type="GO" id="GO:0005891">
    <property type="term" value="C:voltage-gated calcium channel complex"/>
    <property type="evidence" value="ECO:0007669"/>
    <property type="project" value="TreeGrafter"/>
</dbReference>
<dbReference type="PANTHER" id="PTHR10166">
    <property type="entry name" value="VOLTAGE-DEPENDENT CALCIUM CHANNEL SUBUNIT ALPHA-2/DELTA-RELATED"/>
    <property type="match status" value="1"/>
</dbReference>
<protein>
    <submittedName>
        <fullName evidence="2">Voltage-dependent calcium channel subunit alpha-2/delta-4</fullName>
    </submittedName>
</protein>
<dbReference type="InterPro" id="IPR051173">
    <property type="entry name" value="Ca_channel_alpha-2/delta"/>
</dbReference>
<name>A0A8J6DHZ7_GALPY</name>
<dbReference type="GO" id="GO:0005245">
    <property type="term" value="F:voltage-gated calcium channel activity"/>
    <property type="evidence" value="ECO:0007669"/>
    <property type="project" value="TreeGrafter"/>
</dbReference>
<proteinExistence type="predicted"/>
<evidence type="ECO:0000313" key="3">
    <source>
        <dbReference type="Proteomes" id="UP000700334"/>
    </source>
</evidence>
<accession>A0A8J6DHZ7</accession>
<reference evidence="2" key="1">
    <citation type="journal article" date="2021" name="Evol. Appl.">
        <title>The genome of the Pyrenean desman and the effects of bottlenecks and inbreeding on the genomic landscape of an endangered species.</title>
        <authorList>
            <person name="Escoda L."/>
            <person name="Castresana J."/>
        </authorList>
    </citation>
    <scope>NUCLEOTIDE SEQUENCE</scope>
    <source>
        <strain evidence="2">IBE-C5619</strain>
    </source>
</reference>